<dbReference type="InterPro" id="IPR036880">
    <property type="entry name" value="Kunitz_BPTI_sf"/>
</dbReference>
<dbReference type="SMART" id="SM00131">
    <property type="entry name" value="KU"/>
    <property type="match status" value="1"/>
</dbReference>
<sequence>MSANHSTTLAVAEPQIASRALRNVGWHVKVRPTTENLLPQGSFIPRRQTNPHNKEVHGTAEYTRSASQFSIVLVLDCQPFRMWISVIPEGRDLGSAVLGIVICPQFALQRLTRKVDKRQQTMHAFKSASVRCKSKAPAARESSGKYVQCGSCPEGYVCDMDLCCPKREYLCTLPYDAGKFGSEGPMSPRFFYNPKLNNCMFFTYFGNKGNANNFLTYNDCTAFCKNN</sequence>
<dbReference type="PROSITE" id="PS50279">
    <property type="entry name" value="BPTI_KUNITZ_2"/>
    <property type="match status" value="1"/>
</dbReference>
<dbReference type="WBParaSite" id="ALUE_0000633001-mRNA-1">
    <property type="protein sequence ID" value="ALUE_0000633001-mRNA-1"/>
    <property type="gene ID" value="ALUE_0000633001"/>
</dbReference>
<dbReference type="AlphaFoldDB" id="A0A0M3HU90"/>
<protein>
    <submittedName>
        <fullName evidence="3">BPTI/Kunitz inhibitor domain-containing protein</fullName>
    </submittedName>
</protein>
<dbReference type="PANTHER" id="PTHR46339">
    <property type="entry name" value="PROTEIN CBG15282-RELATED"/>
    <property type="match status" value="1"/>
</dbReference>
<dbReference type="PANTHER" id="PTHR46339:SF2">
    <property type="entry name" value="BPTI_KUNITZ INHIBITOR DOMAIN-CONTAINING PROTEIN"/>
    <property type="match status" value="1"/>
</dbReference>
<dbReference type="Proteomes" id="UP000036681">
    <property type="component" value="Unplaced"/>
</dbReference>
<dbReference type="CDD" id="cd22593">
    <property type="entry name" value="Kunitz_conkunitzin"/>
    <property type="match status" value="1"/>
</dbReference>
<reference evidence="3" key="1">
    <citation type="submission" date="2017-02" db="UniProtKB">
        <authorList>
            <consortium name="WormBaseParasite"/>
        </authorList>
    </citation>
    <scope>IDENTIFICATION</scope>
</reference>
<dbReference type="Gene3D" id="4.10.410.10">
    <property type="entry name" value="Pancreatic trypsin inhibitor Kunitz domain"/>
    <property type="match status" value="1"/>
</dbReference>
<accession>A0A0M3HU90</accession>
<dbReference type="Pfam" id="PF00014">
    <property type="entry name" value="Kunitz_BPTI"/>
    <property type="match status" value="1"/>
</dbReference>
<evidence type="ECO:0000313" key="3">
    <source>
        <dbReference type="WBParaSite" id="ALUE_0000633001-mRNA-1"/>
    </source>
</evidence>
<organism evidence="2 3">
    <name type="scientific">Ascaris lumbricoides</name>
    <name type="common">Giant roundworm</name>
    <dbReference type="NCBI Taxonomy" id="6252"/>
    <lineage>
        <taxon>Eukaryota</taxon>
        <taxon>Metazoa</taxon>
        <taxon>Ecdysozoa</taxon>
        <taxon>Nematoda</taxon>
        <taxon>Chromadorea</taxon>
        <taxon>Rhabditida</taxon>
        <taxon>Spirurina</taxon>
        <taxon>Ascaridomorpha</taxon>
        <taxon>Ascaridoidea</taxon>
        <taxon>Ascarididae</taxon>
        <taxon>Ascaris</taxon>
    </lineage>
</organism>
<dbReference type="SUPFAM" id="SSF57362">
    <property type="entry name" value="BPTI-like"/>
    <property type="match status" value="1"/>
</dbReference>
<dbReference type="GO" id="GO:0004867">
    <property type="term" value="F:serine-type endopeptidase inhibitor activity"/>
    <property type="evidence" value="ECO:0007669"/>
    <property type="project" value="InterPro"/>
</dbReference>
<dbReference type="InterPro" id="IPR002223">
    <property type="entry name" value="Kunitz_BPTI"/>
</dbReference>
<evidence type="ECO:0000313" key="2">
    <source>
        <dbReference type="Proteomes" id="UP000036681"/>
    </source>
</evidence>
<dbReference type="InterPro" id="IPR053014">
    <property type="entry name" value="Cuticle_assoc_divergent"/>
</dbReference>
<proteinExistence type="predicted"/>
<feature type="domain" description="BPTI/Kunitz inhibitor" evidence="1">
    <location>
        <begin position="171"/>
        <end position="224"/>
    </location>
</feature>
<evidence type="ECO:0000259" key="1">
    <source>
        <dbReference type="PROSITE" id="PS50279"/>
    </source>
</evidence>
<name>A0A0M3HU90_ASCLU</name>
<keyword evidence="2" id="KW-1185">Reference proteome</keyword>